<sequence length="40" mass="4334">MNFEIQSMVLGMVGTNCYLLVNKDTKAAVIFDPGAEGDKI</sequence>
<name>A0A9D1F625_9FIRM</name>
<proteinExistence type="predicted"/>
<evidence type="ECO:0000313" key="2">
    <source>
        <dbReference type="Proteomes" id="UP000823927"/>
    </source>
</evidence>
<dbReference type="InterPro" id="IPR036866">
    <property type="entry name" value="RibonucZ/Hydroxyglut_hydro"/>
</dbReference>
<dbReference type="Gene3D" id="3.60.15.10">
    <property type="entry name" value="Ribonuclease Z/Hydroxyacylglutathione hydrolase-like"/>
    <property type="match status" value="1"/>
</dbReference>
<dbReference type="EMBL" id="DVIT01000036">
    <property type="protein sequence ID" value="HIS47837.1"/>
    <property type="molecule type" value="Genomic_DNA"/>
</dbReference>
<reference evidence="1" key="1">
    <citation type="submission" date="2020-10" db="EMBL/GenBank/DDBJ databases">
        <authorList>
            <person name="Gilroy R."/>
        </authorList>
    </citation>
    <scope>NUCLEOTIDE SEQUENCE</scope>
    <source>
        <strain evidence="1">CHK178-757</strain>
    </source>
</reference>
<reference evidence="1" key="2">
    <citation type="journal article" date="2021" name="PeerJ">
        <title>Extensive microbial diversity within the chicken gut microbiome revealed by metagenomics and culture.</title>
        <authorList>
            <person name="Gilroy R."/>
            <person name="Ravi A."/>
            <person name="Getino M."/>
            <person name="Pursley I."/>
            <person name="Horton D.L."/>
            <person name="Alikhan N.F."/>
            <person name="Baker D."/>
            <person name="Gharbi K."/>
            <person name="Hall N."/>
            <person name="Watson M."/>
            <person name="Adriaenssens E.M."/>
            <person name="Foster-Nyarko E."/>
            <person name="Jarju S."/>
            <person name="Secka A."/>
            <person name="Antonio M."/>
            <person name="Oren A."/>
            <person name="Chaudhuri R.R."/>
            <person name="La Ragione R."/>
            <person name="Hildebrand F."/>
            <person name="Pallen M.J."/>
        </authorList>
    </citation>
    <scope>NUCLEOTIDE SEQUENCE</scope>
    <source>
        <strain evidence="1">CHK178-757</strain>
    </source>
</reference>
<accession>A0A9D1F625</accession>
<dbReference type="Proteomes" id="UP000823927">
    <property type="component" value="Unassembled WGS sequence"/>
</dbReference>
<gene>
    <name evidence="1" type="ORF">IAB46_09880</name>
</gene>
<protein>
    <submittedName>
        <fullName evidence="1">MBL fold metallo-hydrolase</fullName>
    </submittedName>
</protein>
<feature type="non-terminal residue" evidence="1">
    <location>
        <position position="40"/>
    </location>
</feature>
<organism evidence="1 2">
    <name type="scientific">Candidatus Scybalocola faecigallinarum</name>
    <dbReference type="NCBI Taxonomy" id="2840941"/>
    <lineage>
        <taxon>Bacteria</taxon>
        <taxon>Bacillati</taxon>
        <taxon>Bacillota</taxon>
        <taxon>Clostridia</taxon>
        <taxon>Lachnospirales</taxon>
        <taxon>Lachnospiraceae</taxon>
        <taxon>Lachnospiraceae incertae sedis</taxon>
        <taxon>Candidatus Scybalocola (ex Gilroy et al. 2021)</taxon>
    </lineage>
</organism>
<dbReference type="AlphaFoldDB" id="A0A9D1F625"/>
<evidence type="ECO:0000313" key="1">
    <source>
        <dbReference type="EMBL" id="HIS47837.1"/>
    </source>
</evidence>
<comment type="caution">
    <text evidence="1">The sequence shown here is derived from an EMBL/GenBank/DDBJ whole genome shotgun (WGS) entry which is preliminary data.</text>
</comment>
<dbReference type="SUPFAM" id="SSF56281">
    <property type="entry name" value="Metallo-hydrolase/oxidoreductase"/>
    <property type="match status" value="1"/>
</dbReference>